<dbReference type="Pfam" id="PF00027">
    <property type="entry name" value="cNMP_binding"/>
    <property type="match status" value="1"/>
</dbReference>
<dbReference type="SUPFAM" id="SSF51206">
    <property type="entry name" value="cAMP-binding domain-like"/>
    <property type="match status" value="1"/>
</dbReference>
<dbReference type="PROSITE" id="PS50042">
    <property type="entry name" value="CNMP_BINDING_3"/>
    <property type="match status" value="1"/>
</dbReference>
<dbReference type="EMBL" id="CP017269">
    <property type="protein sequence ID" value="AOT71790.1"/>
    <property type="molecule type" value="Genomic_DNA"/>
</dbReference>
<dbReference type="CDD" id="cd00038">
    <property type="entry name" value="CAP_ED"/>
    <property type="match status" value="1"/>
</dbReference>
<sequence length="212" mass="24767">MAKLGVITISLIDMMPDEVKKKLHRKTYNENETILFAENENNYVYFLIEGKAEAYVPNLQGSSATIHLYEPGSFFGELEQFYVGRKPVEISAMTPCVAYALHREDFFDWMKKDFEVTKFIIKEIAYKLIINSEYIEEVSLLTVKERLMRCVATHYRRGDIDKLTKEQITKETKAPMRSINRAIAECDRQGILSYKNQELIILDTTKLQIYLR</sequence>
<proteinExistence type="predicted"/>
<dbReference type="AlphaFoldDB" id="A0A1D8GLL1"/>
<dbReference type="InterPro" id="IPR014710">
    <property type="entry name" value="RmlC-like_jellyroll"/>
</dbReference>
<dbReference type="InterPro" id="IPR018490">
    <property type="entry name" value="cNMP-bd_dom_sf"/>
</dbReference>
<evidence type="ECO:0000313" key="3">
    <source>
        <dbReference type="Proteomes" id="UP000095743"/>
    </source>
</evidence>
<name>A0A1D8GLL1_9FIRM</name>
<dbReference type="PANTHER" id="PTHR24567">
    <property type="entry name" value="CRP FAMILY TRANSCRIPTIONAL REGULATORY PROTEIN"/>
    <property type="match status" value="1"/>
</dbReference>
<dbReference type="SMART" id="SM00100">
    <property type="entry name" value="cNMP"/>
    <property type="match status" value="1"/>
</dbReference>
<dbReference type="KEGG" id="gfe:Gferi_20985"/>
<dbReference type="STRING" id="1424294.Gferi_20985"/>
<gene>
    <name evidence="2" type="ORF">Gferi_20985</name>
</gene>
<protein>
    <submittedName>
        <fullName evidence="2">Copper transporter</fullName>
    </submittedName>
</protein>
<feature type="domain" description="Cyclic nucleotide-binding" evidence="1">
    <location>
        <begin position="7"/>
        <end position="127"/>
    </location>
</feature>
<dbReference type="RefSeq" id="WP_069979986.1">
    <property type="nucleotide sequence ID" value="NZ_CP017269.1"/>
</dbReference>
<dbReference type="InterPro" id="IPR050397">
    <property type="entry name" value="Env_Response_Regulators"/>
</dbReference>
<dbReference type="GO" id="GO:0003700">
    <property type="term" value="F:DNA-binding transcription factor activity"/>
    <property type="evidence" value="ECO:0007669"/>
    <property type="project" value="TreeGrafter"/>
</dbReference>
<evidence type="ECO:0000259" key="1">
    <source>
        <dbReference type="PROSITE" id="PS50042"/>
    </source>
</evidence>
<dbReference type="PANTHER" id="PTHR24567:SF26">
    <property type="entry name" value="REGULATORY PROTEIN YEIL"/>
    <property type="match status" value="1"/>
</dbReference>
<evidence type="ECO:0000313" key="2">
    <source>
        <dbReference type="EMBL" id="AOT71790.1"/>
    </source>
</evidence>
<keyword evidence="3" id="KW-1185">Reference proteome</keyword>
<dbReference type="InterPro" id="IPR000595">
    <property type="entry name" value="cNMP-bd_dom"/>
</dbReference>
<organism evidence="2 3">
    <name type="scientific">Geosporobacter ferrireducens</name>
    <dbReference type="NCBI Taxonomy" id="1424294"/>
    <lineage>
        <taxon>Bacteria</taxon>
        <taxon>Bacillati</taxon>
        <taxon>Bacillota</taxon>
        <taxon>Clostridia</taxon>
        <taxon>Peptostreptococcales</taxon>
        <taxon>Thermotaleaceae</taxon>
        <taxon>Geosporobacter</taxon>
    </lineage>
</organism>
<reference evidence="2 3" key="1">
    <citation type="submission" date="2016-09" db="EMBL/GenBank/DDBJ databases">
        <title>Genomic analysis reveals versatility of anaerobic energy metabolism of Geosporobacter ferrireducens IRF9 of phylum Firmicutes.</title>
        <authorList>
            <person name="Kim S.-J."/>
        </authorList>
    </citation>
    <scope>NUCLEOTIDE SEQUENCE [LARGE SCALE GENOMIC DNA]</scope>
    <source>
        <strain evidence="2 3">IRF9</strain>
    </source>
</reference>
<dbReference type="Proteomes" id="UP000095743">
    <property type="component" value="Chromosome"/>
</dbReference>
<accession>A0A1D8GLL1</accession>
<dbReference type="Gene3D" id="2.60.120.10">
    <property type="entry name" value="Jelly Rolls"/>
    <property type="match status" value="1"/>
</dbReference>
<dbReference type="GO" id="GO:0005829">
    <property type="term" value="C:cytosol"/>
    <property type="evidence" value="ECO:0007669"/>
    <property type="project" value="TreeGrafter"/>
</dbReference>